<name>A0AAV4W860_CAEEX</name>
<dbReference type="Proteomes" id="UP001054945">
    <property type="component" value="Unassembled WGS sequence"/>
</dbReference>
<sequence>MIGNRSPVLEFRHTIRKVKLAVRRRTPYQWGFAVRKGAPLDGRAPMGASPAGGSVCPTLVIWLASAAAVDTAVAENASTKKQSPDDRWLQGKGCS</sequence>
<dbReference type="AlphaFoldDB" id="A0AAV4W860"/>
<keyword evidence="3" id="KW-1185">Reference proteome</keyword>
<protein>
    <submittedName>
        <fullName evidence="2">Uncharacterized protein</fullName>
    </submittedName>
</protein>
<feature type="region of interest" description="Disordered" evidence="1">
    <location>
        <begin position="75"/>
        <end position="95"/>
    </location>
</feature>
<reference evidence="2 3" key="1">
    <citation type="submission" date="2021-06" db="EMBL/GenBank/DDBJ databases">
        <title>Caerostris extrusa draft genome.</title>
        <authorList>
            <person name="Kono N."/>
            <person name="Arakawa K."/>
        </authorList>
    </citation>
    <scope>NUCLEOTIDE SEQUENCE [LARGE SCALE GENOMIC DNA]</scope>
</reference>
<evidence type="ECO:0000313" key="2">
    <source>
        <dbReference type="EMBL" id="GIY78966.1"/>
    </source>
</evidence>
<proteinExistence type="predicted"/>
<evidence type="ECO:0000313" key="3">
    <source>
        <dbReference type="Proteomes" id="UP001054945"/>
    </source>
</evidence>
<comment type="caution">
    <text evidence="2">The sequence shown here is derived from an EMBL/GenBank/DDBJ whole genome shotgun (WGS) entry which is preliminary data.</text>
</comment>
<organism evidence="2 3">
    <name type="scientific">Caerostris extrusa</name>
    <name type="common">Bark spider</name>
    <name type="synonym">Caerostris bankana</name>
    <dbReference type="NCBI Taxonomy" id="172846"/>
    <lineage>
        <taxon>Eukaryota</taxon>
        <taxon>Metazoa</taxon>
        <taxon>Ecdysozoa</taxon>
        <taxon>Arthropoda</taxon>
        <taxon>Chelicerata</taxon>
        <taxon>Arachnida</taxon>
        <taxon>Araneae</taxon>
        <taxon>Araneomorphae</taxon>
        <taxon>Entelegynae</taxon>
        <taxon>Araneoidea</taxon>
        <taxon>Araneidae</taxon>
        <taxon>Caerostris</taxon>
    </lineage>
</organism>
<gene>
    <name evidence="2" type="ORF">CEXT_531501</name>
</gene>
<evidence type="ECO:0000256" key="1">
    <source>
        <dbReference type="SAM" id="MobiDB-lite"/>
    </source>
</evidence>
<accession>A0AAV4W860</accession>
<dbReference type="EMBL" id="BPLR01015826">
    <property type="protein sequence ID" value="GIY78966.1"/>
    <property type="molecule type" value="Genomic_DNA"/>
</dbReference>